<gene>
    <name evidence="1" type="ORF">SAMN03080601_02779</name>
</gene>
<proteinExistence type="predicted"/>
<dbReference type="AlphaFoldDB" id="A0A1T5HS28"/>
<dbReference type="STRING" id="889453.SAMN03080601_02779"/>
<keyword evidence="2" id="KW-1185">Reference proteome</keyword>
<name>A0A1T5HS28_9BACT</name>
<sequence>MLCLSFIQLLKPNRFKEWMVSFLSLLTTYVVKSLAGLKLIDTTALFIKLFPMGVSLSFFLKQQFRYCLSFQKTYICIINKNDRGANKRLRSYP</sequence>
<evidence type="ECO:0000313" key="1">
    <source>
        <dbReference type="EMBL" id="SKC23504.1"/>
    </source>
</evidence>
<protein>
    <submittedName>
        <fullName evidence="1">Uncharacterized protein</fullName>
    </submittedName>
</protein>
<dbReference type="Proteomes" id="UP000191055">
    <property type="component" value="Unassembled WGS sequence"/>
</dbReference>
<reference evidence="1 2" key="1">
    <citation type="submission" date="2017-02" db="EMBL/GenBank/DDBJ databases">
        <authorList>
            <person name="Peterson S.W."/>
        </authorList>
    </citation>
    <scope>NUCLEOTIDE SEQUENCE [LARGE SCALE GENOMIC DNA]</scope>
    <source>
        <strain evidence="1 2">DSM 24412</strain>
    </source>
</reference>
<organism evidence="1 2">
    <name type="scientific">Alkalitalea saponilacus</name>
    <dbReference type="NCBI Taxonomy" id="889453"/>
    <lineage>
        <taxon>Bacteria</taxon>
        <taxon>Pseudomonadati</taxon>
        <taxon>Bacteroidota</taxon>
        <taxon>Bacteroidia</taxon>
        <taxon>Marinilabiliales</taxon>
        <taxon>Marinilabiliaceae</taxon>
        <taxon>Alkalitalea</taxon>
    </lineage>
</organism>
<accession>A0A1T5HS28</accession>
<evidence type="ECO:0000313" key="2">
    <source>
        <dbReference type="Proteomes" id="UP000191055"/>
    </source>
</evidence>
<dbReference type="EMBL" id="FUYV01000017">
    <property type="protein sequence ID" value="SKC23504.1"/>
    <property type="molecule type" value="Genomic_DNA"/>
</dbReference>